<organism evidence="1 2">
    <name type="scientific">Paenibacillus cisolokensis</name>
    <dbReference type="NCBI Taxonomy" id="1658519"/>
    <lineage>
        <taxon>Bacteria</taxon>
        <taxon>Bacillati</taxon>
        <taxon>Bacillota</taxon>
        <taxon>Bacilli</taxon>
        <taxon>Bacillales</taxon>
        <taxon>Paenibacillaceae</taxon>
        <taxon>Paenibacillus</taxon>
    </lineage>
</organism>
<evidence type="ECO:0000313" key="1">
    <source>
        <dbReference type="EMBL" id="GIQ63544.1"/>
    </source>
</evidence>
<reference evidence="1 2" key="1">
    <citation type="submission" date="2021-04" db="EMBL/GenBank/DDBJ databases">
        <title>Draft genome sequence of Paenibacillus cisolokensis, LC2-13A.</title>
        <authorList>
            <person name="Uke A."/>
            <person name="Chhe C."/>
            <person name="Baramee S."/>
            <person name="Kosugi A."/>
        </authorList>
    </citation>
    <scope>NUCLEOTIDE SEQUENCE [LARGE SCALE GENOMIC DNA]</scope>
    <source>
        <strain evidence="1 2">LC2-13A</strain>
    </source>
</reference>
<dbReference type="RefSeq" id="WP_213528656.1">
    <property type="nucleotide sequence ID" value="NZ_BOVJ01000065.1"/>
</dbReference>
<gene>
    <name evidence="1" type="ORF">PACILC2_21120</name>
</gene>
<keyword evidence="2" id="KW-1185">Reference proteome</keyword>
<dbReference type="Pfam" id="PF06289">
    <property type="entry name" value="FlbD"/>
    <property type="match status" value="1"/>
</dbReference>
<evidence type="ECO:0000313" key="2">
    <source>
        <dbReference type="Proteomes" id="UP000680304"/>
    </source>
</evidence>
<dbReference type="Proteomes" id="UP000680304">
    <property type="component" value="Unassembled WGS sequence"/>
</dbReference>
<protein>
    <submittedName>
        <fullName evidence="1">Uncharacterized protein</fullName>
    </submittedName>
</protein>
<name>A0ABQ4N5X3_9BACL</name>
<comment type="caution">
    <text evidence="1">The sequence shown here is derived from an EMBL/GenBank/DDBJ whole genome shotgun (WGS) entry which is preliminary data.</text>
</comment>
<dbReference type="EMBL" id="BOVJ01000065">
    <property type="protein sequence ID" value="GIQ63544.1"/>
    <property type="molecule type" value="Genomic_DNA"/>
</dbReference>
<accession>A0ABQ4N5X3</accession>
<dbReference type="InterPro" id="IPR009384">
    <property type="entry name" value="SwrD-like"/>
</dbReference>
<proteinExistence type="predicted"/>
<sequence>MIRLTDITGESIFINQEQVTSIRYGSATHSEVYITPDQFYCVRESPEEVARKVLEWKLEKDWHHASIIAEHTSDVASAKRKLIELAGLEEPNHAN</sequence>